<dbReference type="AlphaFoldDB" id="A0A1V2TF03"/>
<evidence type="ECO:0000313" key="1">
    <source>
        <dbReference type="EMBL" id="ONM48028.1"/>
    </source>
</evidence>
<evidence type="ECO:0000313" key="2">
    <source>
        <dbReference type="Proteomes" id="UP000188836"/>
    </source>
</evidence>
<comment type="caution">
    <text evidence="1">The sequence shown here is derived from an EMBL/GenBank/DDBJ whole genome shotgun (WGS) entry which is preliminary data.</text>
</comment>
<sequence>MTGAAVRAKLAGILTFTTIDLATSKDGINWCSNAFFAQLDDDDPFLLTLILENRGRTLDQLRANPNVGFKVVPGGFLQPFAQGLGTVTVRAPQDRAETFQALRNKEPQIEPFLATPVEALTVDVQWWRVTDVQRGWLPGQVLKREAQP</sequence>
<organism evidence="1 2">
    <name type="scientific">Nocardia donostiensis</name>
    <dbReference type="NCBI Taxonomy" id="1538463"/>
    <lineage>
        <taxon>Bacteria</taxon>
        <taxon>Bacillati</taxon>
        <taxon>Actinomycetota</taxon>
        <taxon>Actinomycetes</taxon>
        <taxon>Mycobacteriales</taxon>
        <taxon>Nocardiaceae</taxon>
        <taxon>Nocardia</taxon>
    </lineage>
</organism>
<proteinExistence type="predicted"/>
<name>A0A1V2TF03_9NOCA</name>
<keyword evidence="2" id="KW-1185">Reference proteome</keyword>
<dbReference type="SUPFAM" id="SSF50475">
    <property type="entry name" value="FMN-binding split barrel"/>
    <property type="match status" value="1"/>
</dbReference>
<reference evidence="1 2" key="1">
    <citation type="journal article" date="2016" name="Antonie Van Leeuwenhoek">
        <title>Nocardia donostiensis sp. nov., isolated from human respiratory specimens.</title>
        <authorList>
            <person name="Ercibengoa M."/>
            <person name="Bell M."/>
            <person name="Marimon J.M."/>
            <person name="Humrighouse B."/>
            <person name="Klenk H.P."/>
            <person name="Potter G."/>
            <person name="Perez-Trallero E."/>
        </authorList>
    </citation>
    <scope>NUCLEOTIDE SEQUENCE [LARGE SCALE GENOMIC DNA]</scope>
    <source>
        <strain evidence="1 2">X1655</strain>
    </source>
</reference>
<accession>A0A1V2TF03</accession>
<evidence type="ECO:0008006" key="3">
    <source>
        <dbReference type="Google" id="ProtNLM"/>
    </source>
</evidence>
<dbReference type="EMBL" id="MUMY01000012">
    <property type="protein sequence ID" value="ONM48028.1"/>
    <property type="molecule type" value="Genomic_DNA"/>
</dbReference>
<gene>
    <name evidence="1" type="ORF">B0T46_15000</name>
</gene>
<protein>
    <recommendedName>
        <fullName evidence="3">Pyridoxamine 5'-phosphate oxidase putative domain-containing protein</fullName>
    </recommendedName>
</protein>
<dbReference type="Proteomes" id="UP000188836">
    <property type="component" value="Unassembled WGS sequence"/>
</dbReference>